<accession>M2Y6K6</accession>
<evidence type="ECO:0000256" key="3">
    <source>
        <dbReference type="ARBA" id="ARBA00022679"/>
    </source>
</evidence>
<evidence type="ECO:0000256" key="11">
    <source>
        <dbReference type="SAM" id="MobiDB-lite"/>
    </source>
</evidence>
<evidence type="ECO:0000256" key="10">
    <source>
        <dbReference type="RuleBase" id="RU366018"/>
    </source>
</evidence>
<dbReference type="GO" id="GO:0008270">
    <property type="term" value="F:zinc ion binding"/>
    <property type="evidence" value="ECO:0007669"/>
    <property type="project" value="UniProtKB-UniRule"/>
</dbReference>
<comment type="similarity">
    <text evidence="8 10">Belongs to the E3 ubiquitin-protein ligase UBR1-like family.</text>
</comment>
<dbReference type="eggNOG" id="KOG1139">
    <property type="taxonomic scope" value="Eukaryota"/>
</dbReference>
<sequence length="1795" mass="205607">MMELPPLEEELYSSTELAQDALNGLLQAAALDPLEGQYFQNRVCTPLTLSETKKNLEEARLAIVVALRGYKRLDISSMPFAKNRNFQMTTEIDISRLQFRVALAVIAHVMCRQCPGSSSLEYLRNLPGNIPRGGVCGTVWKKDELAYKCRTCERDPTCAICVQCFRNGNHEGHDFSIIRTGGGVCDCGDPQAWKPFGFCQKHGGAHSEEEDLVSKLPLELREGISLAVELLGEEFLLDETSNHVKVEIATWWRRIADCGDSFTRLVGMELCKSPGPCIRERTFRFEREDGSRPAFVWIFLRLDGAGMLENDTKNALHSLYFLLITDLVFKRKFLEYFGSLYSLFVDPLYQGSLSLLEDSSSNNTRDHFSVQLFTVPALVPIMIKHGGLIDQLLKILLQLMEAVSYPVRKVETIAEDWHNSVNTVFGAVHLPQPLAHDKCIDLTRDRGLDTLNRVIYDLRYILTHTNAAAYVMHYRPDLLALFVRILSLLQGMNAEVRAVRYHVERESDIWSKAISLELDFNHLCELLLAGFVFNKLEEIKIDSSDIDEGTGTENSSLSSLPQVNLKDCRKRALCIIRRCLDEWIASEKQRESILLDSPFDVSSGAVSLHYPLHRFLALLATEAIRRYKFTFYEALGQSRQDVLHLAEHILRVQALLVQVKAGMWKRNGRPMVNRCILYKSSYCQEWFFDLDIAMMQLCCVSKGARSFLNQALEVFGLQSIMQVFKDSWLSDSSSSTHFGSRESVQDIWKFFAYEEYDLMIVQGFLRMLVYITAERVRIGYSDVERLRRKLIHRLCVGDQTHSSLLKTIPRRLTSSSSDEEAISIMGDEDFVSGGNGTDKHYKMFEECLNQVGIFQQPKEMDQGYYRLKDELWKEYDPFYPHYQSRERAIAEERHIQFRRKHHLAPHRLIFPQKSPNNLPLFDSFLSLLDLCREFCRPGGLACSVISRCLAFCREGKDLDGTLNATLYLIEIALETSSDSHWKTNLMSQVTFVQSVLICRNEQDRKEYTDNVSLAFLLECVQKCSSCMDQHEAAKQLLFQIRSGTPSSAISSSTQVGESSSQTREAKRREMRRKQQEALEKMRKQQEAFLKRQHSLFEQQQQEEEQATVSKLQEQGNTSVENRSTLEDHQNICSLCHEVASERKGSNLVVIGLVQRSNIPMLARRISRTTTSVLSSEEHYHRATPTFEVSNVLSGSATTESSSTAATELLAWEQVWNMENAVDEEYMDHDDDIREEPSDTILSEEDIEDDTEGEEWFEPPGAVHRMTVSGEEWNEDVSADLVGSSTESSLTVGTDWSQLTRTNSSTVISAFLDEDIQKGLDTRPDVLFQSCGHQMHWSCFERYFSWLTSCHAQRLPFDGDTLIDVTHGEFLCPVCRRLANIVIPVMEEEPTVQLFTHHFDRETPLLQYLPLYQLEQVYHEQCQRVHQLLREVESSHLASPTLANSCSSETWDDSLMDIVIKSLCFDHISSDRNHVPFPSSSSVPSNLRRRTLGKTLPLISKGLANLLNCFIYTVMTQEVAARSGHETIQSFIRELHFMVVVLRKFILTQCPQHCQSEFRRLWITYLEPVSTSDVYDTQLSDSIDAFTLFAYALLLWPEKWNEEIVSLLLRLCFLLNFRSPSNLLISHGDSGILNWTTNAVVFVRRCVLFLNCIFGSSLHPCTIGTLSEARGLLPHSQELSMAYSLGLIARESTHHKEQQTHYSFLNEFAQKWQSLMRTTVRRDWRYPLRPLTLISLPKIFQDLVETLEGKACKRCHRVSKKQTLCLICEVLHSLLNSKPCDYMHMNVLRVLEFFYC</sequence>
<dbReference type="InterPro" id="IPR055194">
    <property type="entry name" value="UBR1-like_WH"/>
</dbReference>
<dbReference type="CDD" id="cd19673">
    <property type="entry name" value="UBR-box_UBR3"/>
    <property type="match status" value="1"/>
</dbReference>
<evidence type="ECO:0000256" key="9">
    <source>
        <dbReference type="PROSITE-ProRule" id="PRU00508"/>
    </source>
</evidence>
<evidence type="ECO:0000313" key="13">
    <source>
        <dbReference type="EMBL" id="EME31668.1"/>
    </source>
</evidence>
<dbReference type="KEGG" id="gsl:Gasu_10510"/>
<dbReference type="GO" id="GO:0071596">
    <property type="term" value="P:ubiquitin-dependent protein catabolic process via the N-end rule pathway"/>
    <property type="evidence" value="ECO:0007669"/>
    <property type="project" value="UniProtKB-UniRule"/>
</dbReference>
<gene>
    <name evidence="13" type="ORF">Gasu_10510</name>
</gene>
<dbReference type="Gene3D" id="2.10.110.30">
    <property type="match status" value="1"/>
</dbReference>
<evidence type="ECO:0000256" key="4">
    <source>
        <dbReference type="ARBA" id="ARBA00022723"/>
    </source>
</evidence>
<keyword evidence="6 10" id="KW-0833">Ubl conjugation pathway</keyword>
<dbReference type="eggNOG" id="KOG1140">
    <property type="taxonomic scope" value="Eukaryota"/>
</dbReference>
<dbReference type="SMART" id="SM00396">
    <property type="entry name" value="ZnF_UBR1"/>
    <property type="match status" value="1"/>
</dbReference>
<dbReference type="GO" id="GO:0016567">
    <property type="term" value="P:protein ubiquitination"/>
    <property type="evidence" value="ECO:0007669"/>
    <property type="project" value="UniProtKB-UniRule"/>
</dbReference>
<dbReference type="InterPro" id="IPR039164">
    <property type="entry name" value="UBR1-like"/>
</dbReference>
<evidence type="ECO:0000256" key="1">
    <source>
        <dbReference type="ARBA" id="ARBA00000900"/>
    </source>
</evidence>
<dbReference type="GO" id="GO:0000151">
    <property type="term" value="C:ubiquitin ligase complex"/>
    <property type="evidence" value="ECO:0007669"/>
    <property type="project" value="TreeGrafter"/>
</dbReference>
<dbReference type="PROSITE" id="PS51157">
    <property type="entry name" value="ZF_UBR"/>
    <property type="match status" value="1"/>
</dbReference>
<dbReference type="GO" id="GO:0061630">
    <property type="term" value="F:ubiquitin protein ligase activity"/>
    <property type="evidence" value="ECO:0007669"/>
    <property type="project" value="UniProtKB-UniRule"/>
</dbReference>
<comment type="catalytic activity">
    <reaction evidence="1 10">
        <text>S-ubiquitinyl-[E2 ubiquitin-conjugating enzyme]-L-cysteine + [acceptor protein]-L-lysine = [E2 ubiquitin-conjugating enzyme]-L-cysteine + N(6)-ubiquitinyl-[acceptor protein]-L-lysine.</text>
        <dbReference type="EC" id="2.3.2.27"/>
    </reaction>
</comment>
<dbReference type="Gramene" id="EME31668">
    <property type="protein sequence ID" value="EME31668"/>
    <property type="gene ID" value="Gasu_10510"/>
</dbReference>
<dbReference type="FunFam" id="2.10.110.30:FF:000002">
    <property type="entry name" value="Putative e3 ubiquitin-protein ligase ubr3"/>
    <property type="match status" value="1"/>
</dbReference>
<feature type="region of interest" description="Disordered" evidence="11">
    <location>
        <begin position="1046"/>
        <end position="1082"/>
    </location>
</feature>
<feature type="compositionally biased region" description="Polar residues" evidence="11">
    <location>
        <begin position="1106"/>
        <end position="1122"/>
    </location>
</feature>
<dbReference type="RefSeq" id="XP_005708188.1">
    <property type="nucleotide sequence ID" value="XM_005708131.1"/>
</dbReference>
<dbReference type="PANTHER" id="PTHR21497">
    <property type="entry name" value="UBIQUITIN LIGASE E3 ALPHA-RELATED"/>
    <property type="match status" value="1"/>
</dbReference>
<evidence type="ECO:0000313" key="14">
    <source>
        <dbReference type="Proteomes" id="UP000030680"/>
    </source>
</evidence>
<dbReference type="Gene3D" id="1.10.10.2670">
    <property type="entry name" value="E3 ubiquitin-protein ligase"/>
    <property type="match status" value="1"/>
</dbReference>
<name>M2Y6K6_GALSU</name>
<dbReference type="InterPro" id="IPR042065">
    <property type="entry name" value="E3_ELL-like"/>
</dbReference>
<dbReference type="GeneID" id="17090298"/>
<keyword evidence="14" id="KW-1185">Reference proteome</keyword>
<reference evidence="14" key="1">
    <citation type="journal article" date="2013" name="Science">
        <title>Gene transfer from bacteria and archaea facilitated evolution of an extremophilic eukaryote.</title>
        <authorList>
            <person name="Schonknecht G."/>
            <person name="Chen W.H."/>
            <person name="Ternes C.M."/>
            <person name="Barbier G.G."/>
            <person name="Shrestha R.P."/>
            <person name="Stanke M."/>
            <person name="Brautigam A."/>
            <person name="Baker B.J."/>
            <person name="Banfield J.F."/>
            <person name="Garavito R.M."/>
            <person name="Carr K."/>
            <person name="Wilkerson C."/>
            <person name="Rensing S.A."/>
            <person name="Gagneul D."/>
            <person name="Dickenson N.E."/>
            <person name="Oesterhelt C."/>
            <person name="Lercher M.J."/>
            <person name="Weber A.P."/>
        </authorList>
    </citation>
    <scope>NUCLEOTIDE SEQUENCE [LARGE SCALE GENOMIC DNA]</scope>
    <source>
        <strain evidence="14">074W</strain>
    </source>
</reference>
<evidence type="ECO:0000256" key="8">
    <source>
        <dbReference type="ARBA" id="ARBA00046341"/>
    </source>
</evidence>
<dbReference type="Pfam" id="PF02207">
    <property type="entry name" value="zf-UBR"/>
    <property type="match status" value="1"/>
</dbReference>
<feature type="compositionally biased region" description="Low complexity" evidence="11">
    <location>
        <begin position="1046"/>
        <end position="1062"/>
    </location>
</feature>
<evidence type="ECO:0000256" key="6">
    <source>
        <dbReference type="ARBA" id="ARBA00022786"/>
    </source>
</evidence>
<feature type="domain" description="UBR-type" evidence="12">
    <location>
        <begin position="134"/>
        <end position="204"/>
    </location>
</feature>
<dbReference type="InterPro" id="IPR044046">
    <property type="entry name" value="E3_ligase_UBR-like_C"/>
</dbReference>
<feature type="compositionally biased region" description="Basic and acidic residues" evidence="11">
    <location>
        <begin position="1063"/>
        <end position="1082"/>
    </location>
</feature>
<dbReference type="Proteomes" id="UP000030680">
    <property type="component" value="Unassembled WGS sequence"/>
</dbReference>
<dbReference type="PANTHER" id="PTHR21497:SF24">
    <property type="entry name" value="E3 UBIQUITIN-PROTEIN LIGASE UBR1"/>
    <property type="match status" value="1"/>
</dbReference>
<keyword evidence="3 10" id="KW-0808">Transferase</keyword>
<comment type="pathway">
    <text evidence="2 10">Protein modification; protein ubiquitination.</text>
</comment>
<protein>
    <recommendedName>
        <fullName evidence="10">E3 ubiquitin-protein ligase</fullName>
        <ecNumber evidence="10">2.3.2.27</ecNumber>
    </recommendedName>
</protein>
<keyword evidence="4 10" id="KW-0479">Metal-binding</keyword>
<dbReference type="InterPro" id="IPR003126">
    <property type="entry name" value="Znf_UBR"/>
</dbReference>
<evidence type="ECO:0000256" key="5">
    <source>
        <dbReference type="ARBA" id="ARBA00022771"/>
    </source>
</evidence>
<dbReference type="OrthoDB" id="2430at2759"/>
<dbReference type="SUPFAM" id="SSF46785">
    <property type="entry name" value="Winged helix' DNA-binding domain"/>
    <property type="match status" value="1"/>
</dbReference>
<feature type="region of interest" description="Disordered" evidence="11">
    <location>
        <begin position="1099"/>
        <end position="1123"/>
    </location>
</feature>
<dbReference type="EC" id="2.3.2.27" evidence="10"/>
<dbReference type="InterPro" id="IPR036390">
    <property type="entry name" value="WH_DNA-bd_sf"/>
</dbReference>
<dbReference type="OMA" id="LETWMEV"/>
<organism evidence="13 14">
    <name type="scientific">Galdieria sulphuraria</name>
    <name type="common">Red alga</name>
    <dbReference type="NCBI Taxonomy" id="130081"/>
    <lineage>
        <taxon>Eukaryota</taxon>
        <taxon>Rhodophyta</taxon>
        <taxon>Bangiophyceae</taxon>
        <taxon>Galdieriales</taxon>
        <taxon>Galdieriaceae</taxon>
        <taxon>Galdieria</taxon>
    </lineage>
</organism>
<dbReference type="STRING" id="130081.M2Y6K6"/>
<dbReference type="EMBL" id="KB454490">
    <property type="protein sequence ID" value="EME31668.1"/>
    <property type="molecule type" value="Genomic_DNA"/>
</dbReference>
<dbReference type="GO" id="GO:0005737">
    <property type="term" value="C:cytoplasm"/>
    <property type="evidence" value="ECO:0007669"/>
    <property type="project" value="TreeGrafter"/>
</dbReference>
<comment type="function">
    <text evidence="10">Ubiquitin ligase protein which is a component of the N-end rule pathway. Recognizes and binds to proteins bearing specific N-terminal residues that are destabilizing according to the N-end rule, leading to their ubiquitination and subsequent degradation.</text>
</comment>
<evidence type="ECO:0000259" key="12">
    <source>
        <dbReference type="PROSITE" id="PS51157"/>
    </source>
</evidence>
<dbReference type="UniPathway" id="UPA00143"/>
<dbReference type="Pfam" id="PF22960">
    <property type="entry name" value="WHD_UBR1"/>
    <property type="match status" value="1"/>
</dbReference>
<feature type="zinc finger region" description="UBR-type" evidence="9">
    <location>
        <begin position="134"/>
        <end position="204"/>
    </location>
</feature>
<proteinExistence type="inferred from homology"/>
<dbReference type="CDD" id="cd16482">
    <property type="entry name" value="RING-H2_UBR1-like"/>
    <property type="match status" value="1"/>
</dbReference>
<evidence type="ECO:0000256" key="7">
    <source>
        <dbReference type="ARBA" id="ARBA00022833"/>
    </source>
</evidence>
<dbReference type="Pfam" id="PF18995">
    <property type="entry name" value="PRT6_C"/>
    <property type="match status" value="1"/>
</dbReference>
<keyword evidence="5 10" id="KW-0863">Zinc-finger</keyword>
<evidence type="ECO:0000256" key="2">
    <source>
        <dbReference type="ARBA" id="ARBA00004906"/>
    </source>
</evidence>
<keyword evidence="7 10" id="KW-0862">Zinc</keyword>